<sequence>HEIKVQGSQGYCWDFPIALEMSKEVDLEKLVTHTFKLQDLQQALETCLDRNSGAIKVIVQP</sequence>
<evidence type="ECO:0008006" key="2">
    <source>
        <dbReference type="Google" id="ProtNLM"/>
    </source>
</evidence>
<name>X1AMF9_9ZZZZ</name>
<protein>
    <recommendedName>
        <fullName evidence="2">Alcohol dehydrogenase-like C-terminal domain-containing protein</fullName>
    </recommendedName>
</protein>
<proteinExistence type="predicted"/>
<comment type="caution">
    <text evidence="1">The sequence shown here is derived from an EMBL/GenBank/DDBJ whole genome shotgun (WGS) entry which is preliminary data.</text>
</comment>
<gene>
    <name evidence="1" type="ORF">S01H4_26312</name>
</gene>
<dbReference type="EMBL" id="BART01012672">
    <property type="protein sequence ID" value="GAG83880.1"/>
    <property type="molecule type" value="Genomic_DNA"/>
</dbReference>
<reference evidence="1" key="1">
    <citation type="journal article" date="2014" name="Front. Microbiol.">
        <title>High frequency of phylogenetically diverse reductive dehalogenase-homologous genes in deep subseafloor sedimentary metagenomes.</title>
        <authorList>
            <person name="Kawai M."/>
            <person name="Futagami T."/>
            <person name="Toyoda A."/>
            <person name="Takaki Y."/>
            <person name="Nishi S."/>
            <person name="Hori S."/>
            <person name="Arai W."/>
            <person name="Tsubouchi T."/>
            <person name="Morono Y."/>
            <person name="Uchiyama I."/>
            <person name="Ito T."/>
            <person name="Fujiyama A."/>
            <person name="Inagaki F."/>
            <person name="Takami H."/>
        </authorList>
    </citation>
    <scope>NUCLEOTIDE SEQUENCE</scope>
    <source>
        <strain evidence="1">Expedition CK06-06</strain>
    </source>
</reference>
<dbReference type="AlphaFoldDB" id="X1AMF9"/>
<dbReference type="Gene3D" id="3.90.180.10">
    <property type="entry name" value="Medium-chain alcohol dehydrogenases, catalytic domain"/>
    <property type="match status" value="1"/>
</dbReference>
<organism evidence="1">
    <name type="scientific">marine sediment metagenome</name>
    <dbReference type="NCBI Taxonomy" id="412755"/>
    <lineage>
        <taxon>unclassified sequences</taxon>
        <taxon>metagenomes</taxon>
        <taxon>ecological metagenomes</taxon>
    </lineage>
</organism>
<accession>X1AMF9</accession>
<feature type="non-terminal residue" evidence="1">
    <location>
        <position position="1"/>
    </location>
</feature>
<evidence type="ECO:0000313" key="1">
    <source>
        <dbReference type="EMBL" id="GAG83880.1"/>
    </source>
</evidence>